<evidence type="ECO:0000313" key="3">
    <source>
        <dbReference type="EMBL" id="CAG8595078.1"/>
    </source>
</evidence>
<dbReference type="AlphaFoldDB" id="A0A9N9GBN8"/>
<dbReference type="Proteomes" id="UP000789572">
    <property type="component" value="Unassembled WGS sequence"/>
</dbReference>
<comment type="caution">
    <text evidence="3">The sequence shown here is derived from an EMBL/GenBank/DDBJ whole genome shotgun (WGS) entry which is preliminary data.</text>
</comment>
<keyword evidence="1" id="KW-0175">Coiled coil</keyword>
<reference evidence="3" key="1">
    <citation type="submission" date="2021-06" db="EMBL/GenBank/DDBJ databases">
        <authorList>
            <person name="Kallberg Y."/>
            <person name="Tangrot J."/>
            <person name="Rosling A."/>
        </authorList>
    </citation>
    <scope>NUCLEOTIDE SEQUENCE</scope>
    <source>
        <strain evidence="3">IA702</strain>
    </source>
</reference>
<dbReference type="EMBL" id="CAJVPJ010001534">
    <property type="protein sequence ID" value="CAG8595078.1"/>
    <property type="molecule type" value="Genomic_DNA"/>
</dbReference>
<keyword evidence="4" id="KW-1185">Reference proteome</keyword>
<feature type="compositionally biased region" description="Basic residues" evidence="2">
    <location>
        <begin position="50"/>
        <end position="59"/>
    </location>
</feature>
<sequence length="94" mass="10933">MRVALVVRKSASCSQCAKQKREFEELADKVDQIEEIKELDERNQRFPWKSSRKATKSIKQRPIDGKAVEESNNTYNGRLKERTTEEELHILAAN</sequence>
<organism evidence="3 4">
    <name type="scientific">Paraglomus occultum</name>
    <dbReference type="NCBI Taxonomy" id="144539"/>
    <lineage>
        <taxon>Eukaryota</taxon>
        <taxon>Fungi</taxon>
        <taxon>Fungi incertae sedis</taxon>
        <taxon>Mucoromycota</taxon>
        <taxon>Glomeromycotina</taxon>
        <taxon>Glomeromycetes</taxon>
        <taxon>Paraglomerales</taxon>
        <taxon>Paraglomeraceae</taxon>
        <taxon>Paraglomus</taxon>
    </lineage>
</organism>
<name>A0A9N9GBN8_9GLOM</name>
<evidence type="ECO:0000256" key="2">
    <source>
        <dbReference type="SAM" id="MobiDB-lite"/>
    </source>
</evidence>
<gene>
    <name evidence="3" type="ORF">POCULU_LOCUS7172</name>
</gene>
<protein>
    <submittedName>
        <fullName evidence="3">5555_t:CDS:1</fullName>
    </submittedName>
</protein>
<evidence type="ECO:0000256" key="1">
    <source>
        <dbReference type="SAM" id="Coils"/>
    </source>
</evidence>
<feature type="region of interest" description="Disordered" evidence="2">
    <location>
        <begin position="47"/>
        <end position="76"/>
    </location>
</feature>
<evidence type="ECO:0000313" key="4">
    <source>
        <dbReference type="Proteomes" id="UP000789572"/>
    </source>
</evidence>
<proteinExistence type="predicted"/>
<feature type="coiled-coil region" evidence="1">
    <location>
        <begin position="16"/>
        <end position="43"/>
    </location>
</feature>
<accession>A0A9N9GBN8</accession>